<evidence type="ECO:0000259" key="5">
    <source>
        <dbReference type="Pfam" id="PF11794"/>
    </source>
</evidence>
<dbReference type="AlphaFoldDB" id="A0A0S3QSA1"/>
<evidence type="ECO:0000313" key="6">
    <source>
        <dbReference type="EMBL" id="BAT71206.1"/>
    </source>
</evidence>
<name>A0A0S3QSA1_THET7</name>
<dbReference type="SUPFAM" id="SSF56645">
    <property type="entry name" value="Acyl-CoA dehydrogenase NM domain-like"/>
    <property type="match status" value="1"/>
</dbReference>
<accession>A0A0S3QSA1</accession>
<sequence>MLITKEQYVERLSKREPRVYVNGERVENYVEHPNIKPMIDSIGLTYEMALNEEYKDLTTAQSQFINEPVNRFLHIYTTKEDLLARLKLARFYSQRLATCNYRCVGSDALNALYTVTYEMDEELGTEYHKRLVEYIKYAQKNDLALSGALTDVKGDRSKKPHEQDDMYLKIVEKRSDGIVVKGAKAHQSGAVAADETVVMPTIALKEEDKACAVSFAVPAGTEGLIYVMQNNAFEAKRRENGEWEIGNPYGVRGTCLMIFDNVFIPWERVFMCEEYKYAAPLVGNFANIHRYVGSGCKAGFIDTIIGAAELIADYNGVPKASHIQAKITEMIRGCEGCYACALAAGYESTQTKSGVWLPNGLYSNVSKILGFTAMGDAVVYLADIAGGICVTCPSERDLKNPEIGKYIDHYLRGRADVPTEARMKVIKFIEYWVAGPHEGGAVHGGGSPITPNLFINRLAKIEDKIRLVKELLKLQ</sequence>
<keyword evidence="6" id="KW-0456">Lyase</keyword>
<dbReference type="STRING" id="1298851.TST_0398"/>
<dbReference type="PIRSF" id="PIRSF000331">
    <property type="entry name" value="HpaA_HpaB"/>
    <property type="match status" value="1"/>
</dbReference>
<feature type="domain" description="HpaB/PvcC/4-BUDH C-terminal" evidence="4">
    <location>
        <begin position="281"/>
        <end position="472"/>
    </location>
</feature>
<dbReference type="Proteomes" id="UP000063234">
    <property type="component" value="Chromosome"/>
</dbReference>
<evidence type="ECO:0000259" key="4">
    <source>
        <dbReference type="Pfam" id="PF03241"/>
    </source>
</evidence>
<feature type="domain" description="HpaB/PvcC/4-BUDH N-terminal" evidence="5">
    <location>
        <begin position="4"/>
        <end position="271"/>
    </location>
</feature>
<keyword evidence="1" id="KW-0285">Flavoprotein</keyword>
<dbReference type="InterPro" id="IPR036250">
    <property type="entry name" value="AcylCo_DH-like_C"/>
</dbReference>
<evidence type="ECO:0000256" key="1">
    <source>
        <dbReference type="ARBA" id="ARBA00022630"/>
    </source>
</evidence>
<reference evidence="7" key="1">
    <citation type="journal article" date="2018" name="Science">
        <title>A primordial and reversible TCA cycle in a facultatively chemolithoautotrophic thermophile.</title>
        <authorList>
            <person name="Nunoura T."/>
            <person name="Chikaraishi Y."/>
            <person name="Izaki R."/>
            <person name="Suwa T."/>
            <person name="Sato T."/>
            <person name="Harada T."/>
            <person name="Mori K."/>
            <person name="Kato Y."/>
            <person name="Miyazaki M."/>
            <person name="Shimamura S."/>
            <person name="Yanagawa K."/>
            <person name="Shuto A."/>
            <person name="Ohkouchi N."/>
            <person name="Fujita N."/>
            <person name="Takaki Y."/>
            <person name="Atomi H."/>
            <person name="Takai K."/>
        </authorList>
    </citation>
    <scope>NUCLEOTIDE SEQUENCE [LARGE SCALE GENOMIC DNA]</scope>
    <source>
        <strain evidence="7">DSM 17441 / JCM 13301 / NBRC 103674 / ABI70S6</strain>
    </source>
</reference>
<dbReference type="InterPro" id="IPR004925">
    <property type="entry name" value="HpaB/PvcC/4-BUDH"/>
</dbReference>
<dbReference type="Pfam" id="PF03241">
    <property type="entry name" value="HpaB"/>
    <property type="match status" value="1"/>
</dbReference>
<evidence type="ECO:0000256" key="3">
    <source>
        <dbReference type="ARBA" id="ARBA00023002"/>
    </source>
</evidence>
<dbReference type="Gene3D" id="1.20.140.10">
    <property type="entry name" value="Butyryl-CoA Dehydrogenase, subunit A, domain 3"/>
    <property type="match status" value="1"/>
</dbReference>
<dbReference type="EC" id="5.3.3.3" evidence="6"/>
<keyword evidence="2" id="KW-0274">FAD</keyword>
<dbReference type="InterPro" id="IPR009100">
    <property type="entry name" value="AcylCoA_DH/oxidase_NM_dom_sf"/>
</dbReference>
<dbReference type="EC" id="4.2.1.120" evidence="6"/>
<dbReference type="EMBL" id="AP013035">
    <property type="protein sequence ID" value="BAT71206.1"/>
    <property type="molecule type" value="Genomic_DNA"/>
</dbReference>
<evidence type="ECO:0000256" key="2">
    <source>
        <dbReference type="ARBA" id="ARBA00022827"/>
    </source>
</evidence>
<dbReference type="PANTHER" id="PTHR36117:SF3">
    <property type="entry name" value="4-HYDROXYPHENYLACETATE 3-MONOOXYGENASE-RELATED"/>
    <property type="match status" value="1"/>
</dbReference>
<keyword evidence="3" id="KW-0560">Oxidoreductase</keyword>
<protein>
    <submittedName>
        <fullName evidence="6">4-hydroxybutyryl-CoA dehydratase/vinylacetyl-CoA-Delta-isomerase</fullName>
        <ecNumber evidence="6">4.2.1.120</ecNumber>
        <ecNumber evidence="6">5.3.3.3</ecNumber>
    </submittedName>
</protein>
<dbReference type="OrthoDB" id="9785230at2"/>
<dbReference type="GO" id="GO:0043721">
    <property type="term" value="F:4-hydroxybutanoyl-CoA dehydratase activity"/>
    <property type="evidence" value="ECO:0007669"/>
    <property type="project" value="UniProtKB-EC"/>
</dbReference>
<dbReference type="Gene3D" id="1.10.3140.10">
    <property type="entry name" value="4-hydroxybutyryl-coa dehydratase, domain 1"/>
    <property type="match status" value="1"/>
</dbReference>
<dbReference type="Pfam" id="PF11794">
    <property type="entry name" value="HpaB_N"/>
    <property type="match status" value="1"/>
</dbReference>
<dbReference type="InterPro" id="IPR024719">
    <property type="entry name" value="HpaB/PvcC/4-BUDH_C"/>
</dbReference>
<dbReference type="RefSeq" id="WP_068549126.1">
    <property type="nucleotide sequence ID" value="NZ_AP013035.1"/>
</dbReference>
<dbReference type="GO" id="GO:0050393">
    <property type="term" value="F:vinylacetyl-CoA delta-isomerase activity"/>
    <property type="evidence" value="ECO:0007669"/>
    <property type="project" value="UniProtKB-EC"/>
</dbReference>
<dbReference type="KEGG" id="ttk:TST_0398"/>
<evidence type="ECO:0000313" key="7">
    <source>
        <dbReference type="Proteomes" id="UP000063234"/>
    </source>
</evidence>
<dbReference type="GO" id="GO:0016627">
    <property type="term" value="F:oxidoreductase activity, acting on the CH-CH group of donors"/>
    <property type="evidence" value="ECO:0007669"/>
    <property type="project" value="InterPro"/>
</dbReference>
<keyword evidence="7" id="KW-1185">Reference proteome</keyword>
<dbReference type="SUPFAM" id="SSF47203">
    <property type="entry name" value="Acyl-CoA dehydrogenase C-terminal domain-like"/>
    <property type="match status" value="1"/>
</dbReference>
<dbReference type="PANTHER" id="PTHR36117">
    <property type="entry name" value="4-HYDROXYPHENYLACETATE 3-MONOOXYGENASE-RELATED"/>
    <property type="match status" value="1"/>
</dbReference>
<proteinExistence type="predicted"/>
<dbReference type="InterPro" id="IPR046373">
    <property type="entry name" value="Acyl-CoA_Oxase/DH_mid-dom_sf"/>
</dbReference>
<dbReference type="PATRIC" id="fig|1298851.3.peg.409"/>
<organism evidence="6 7">
    <name type="scientific">Thermosulfidibacter takaii (strain DSM 17441 / JCM 13301 / NBRC 103674 / ABI70S6)</name>
    <dbReference type="NCBI Taxonomy" id="1298851"/>
    <lineage>
        <taxon>Bacteria</taxon>
        <taxon>Pseudomonadati</taxon>
        <taxon>Thermosulfidibacterota</taxon>
        <taxon>Thermosulfidibacteria</taxon>
        <taxon>Thermosulfidibacterales</taxon>
        <taxon>Thermosulfidibacteraceae</taxon>
    </lineage>
</organism>
<gene>
    <name evidence="6" type="primary">abfD</name>
    <name evidence="6" type="ORF">TST_0398</name>
</gene>
<dbReference type="InterPro" id="IPR024674">
    <property type="entry name" value="HpaB/PvcC/4-BUDH_N"/>
</dbReference>
<keyword evidence="6" id="KW-0413">Isomerase</keyword>
<dbReference type="Gene3D" id="2.40.110.10">
    <property type="entry name" value="Butyryl-CoA Dehydrogenase, subunit A, domain 2"/>
    <property type="match status" value="1"/>
</dbReference>